<comment type="caution">
    <text evidence="3">The sequence shown here is derived from an EMBL/GenBank/DDBJ whole genome shotgun (WGS) entry which is preliminary data.</text>
</comment>
<dbReference type="OrthoDB" id="2262162at2759"/>
<feature type="compositionally biased region" description="Low complexity" evidence="1">
    <location>
        <begin position="459"/>
        <end position="469"/>
    </location>
</feature>
<feature type="region of interest" description="Disordered" evidence="1">
    <location>
        <begin position="320"/>
        <end position="469"/>
    </location>
</feature>
<feature type="transmembrane region" description="Helical" evidence="2">
    <location>
        <begin position="128"/>
        <end position="147"/>
    </location>
</feature>
<feature type="transmembrane region" description="Helical" evidence="2">
    <location>
        <begin position="12"/>
        <end position="35"/>
    </location>
</feature>
<dbReference type="InParanoid" id="A0A1X2HQY9"/>
<evidence type="ECO:0000313" key="3">
    <source>
        <dbReference type="EMBL" id="ORZ01702.1"/>
    </source>
</evidence>
<dbReference type="OMA" id="NTIYCAR"/>
<sequence>MPSGPPSSYTPFVQRVFVPAVRSTLMVLAVLAIGFGSWLETTTSIQDCAFRRNMAITEVSLFRNISDDSIMPDSVSFGLWRHCFIYSLDCTCSSVQLAYDIDAPLVLQAAITNNTAVPETHSTSYARVVPLMMATIIGSITVLYGFYCNRLTHKHALQCINAGLVLVCTILIAIAFGYTYHQYTTRIQAVCNHTDLIQCTDTSLGVEFILLVIGLCLSALAFLFWAAPSCFHFISSSAPTTQKKSQRLSSPVQEKRRKSSAMLPGAPADPLAAWHEASLISEAESASMMEQKDFYQYDTTALPPPPPNSHHHYYYQDEQLAPPSRPYVPQRTSPSSSRGRRTSQASGNTFGADYRLRYSRSSSITLEDDPRSEDGRLTTPTSLTPRPTVQDEYFCITPIDNTSSSIRSHSPSPDPRRRSSSQQSSPMPSHVPELSSPPPTRHPLNRKVITDERISAYLQQRRQQGSQSS</sequence>
<reference evidence="3 4" key="1">
    <citation type="submission" date="2016-07" db="EMBL/GenBank/DDBJ databases">
        <title>Pervasive Adenine N6-methylation of Active Genes in Fungi.</title>
        <authorList>
            <consortium name="DOE Joint Genome Institute"/>
            <person name="Mondo S.J."/>
            <person name="Dannebaum R.O."/>
            <person name="Kuo R.C."/>
            <person name="Labutti K."/>
            <person name="Haridas S."/>
            <person name="Kuo A."/>
            <person name="Salamov A."/>
            <person name="Ahrendt S.R."/>
            <person name="Lipzen A."/>
            <person name="Sullivan W."/>
            <person name="Andreopoulos W.B."/>
            <person name="Clum A."/>
            <person name="Lindquist E."/>
            <person name="Daum C."/>
            <person name="Ramamoorthy G.K."/>
            <person name="Gryganskyi A."/>
            <person name="Culley D."/>
            <person name="Magnuson J.K."/>
            <person name="James T.Y."/>
            <person name="O'Malley M.A."/>
            <person name="Stajich J.E."/>
            <person name="Spatafora J.W."/>
            <person name="Visel A."/>
            <person name="Grigoriev I.V."/>
        </authorList>
    </citation>
    <scope>NUCLEOTIDE SEQUENCE [LARGE SCALE GENOMIC DNA]</scope>
    <source>
        <strain evidence="3 4">NRRL 2496</strain>
    </source>
</reference>
<evidence type="ECO:0000313" key="4">
    <source>
        <dbReference type="Proteomes" id="UP000242180"/>
    </source>
</evidence>
<feature type="transmembrane region" description="Helical" evidence="2">
    <location>
        <begin position="208"/>
        <end position="234"/>
    </location>
</feature>
<organism evidence="3 4">
    <name type="scientific">Syncephalastrum racemosum</name>
    <name type="common">Filamentous fungus</name>
    <dbReference type="NCBI Taxonomy" id="13706"/>
    <lineage>
        <taxon>Eukaryota</taxon>
        <taxon>Fungi</taxon>
        <taxon>Fungi incertae sedis</taxon>
        <taxon>Mucoromycota</taxon>
        <taxon>Mucoromycotina</taxon>
        <taxon>Mucoromycetes</taxon>
        <taxon>Mucorales</taxon>
        <taxon>Syncephalastraceae</taxon>
        <taxon>Syncephalastrum</taxon>
    </lineage>
</organism>
<proteinExistence type="predicted"/>
<keyword evidence="2" id="KW-0472">Membrane</keyword>
<feature type="region of interest" description="Disordered" evidence="1">
    <location>
        <begin position="244"/>
        <end position="268"/>
    </location>
</feature>
<evidence type="ECO:0008006" key="5">
    <source>
        <dbReference type="Google" id="ProtNLM"/>
    </source>
</evidence>
<keyword evidence="2" id="KW-1133">Transmembrane helix</keyword>
<accession>A0A1X2HQY9</accession>
<keyword evidence="4" id="KW-1185">Reference proteome</keyword>
<dbReference type="Proteomes" id="UP000242180">
    <property type="component" value="Unassembled WGS sequence"/>
</dbReference>
<protein>
    <recommendedName>
        <fullName evidence="5">SUR7/PalI family-domain-containing protein</fullName>
    </recommendedName>
</protein>
<name>A0A1X2HQY9_SYNRA</name>
<dbReference type="AlphaFoldDB" id="A0A1X2HQY9"/>
<keyword evidence="2" id="KW-0812">Transmembrane</keyword>
<feature type="compositionally biased region" description="Low complexity" evidence="1">
    <location>
        <begin position="377"/>
        <end position="388"/>
    </location>
</feature>
<feature type="transmembrane region" description="Helical" evidence="2">
    <location>
        <begin position="159"/>
        <end position="180"/>
    </location>
</feature>
<evidence type="ECO:0000256" key="2">
    <source>
        <dbReference type="SAM" id="Phobius"/>
    </source>
</evidence>
<gene>
    <name evidence="3" type="ORF">BCR43DRAFT_522497</name>
</gene>
<evidence type="ECO:0000256" key="1">
    <source>
        <dbReference type="SAM" id="MobiDB-lite"/>
    </source>
</evidence>
<dbReference type="EMBL" id="MCGN01000002">
    <property type="protein sequence ID" value="ORZ01702.1"/>
    <property type="molecule type" value="Genomic_DNA"/>
</dbReference>